<feature type="chain" id="PRO_5035147366" description="Phosphoribosyltransferase domain-containing protein" evidence="3">
    <location>
        <begin position="16"/>
        <end position="347"/>
    </location>
</feature>
<dbReference type="InterPro" id="IPR000836">
    <property type="entry name" value="PRTase_dom"/>
</dbReference>
<dbReference type="InterPro" id="IPR005946">
    <property type="entry name" value="Rib-P_diPkinase"/>
</dbReference>
<evidence type="ECO:0000259" key="4">
    <source>
        <dbReference type="Pfam" id="PF00156"/>
    </source>
</evidence>
<dbReference type="SMART" id="SM01400">
    <property type="entry name" value="Pribosyltran_N"/>
    <property type="match status" value="1"/>
</dbReference>
<comment type="caution">
    <text evidence="5">The sequence shown here is derived from an EMBL/GenBank/DDBJ whole genome shotgun (WGS) entry which is preliminary data.</text>
</comment>
<dbReference type="GO" id="GO:0005737">
    <property type="term" value="C:cytoplasm"/>
    <property type="evidence" value="ECO:0007669"/>
    <property type="project" value="TreeGrafter"/>
</dbReference>
<dbReference type="Pfam" id="PF00156">
    <property type="entry name" value="Pribosyltran"/>
    <property type="match status" value="1"/>
</dbReference>
<dbReference type="GO" id="GO:0000287">
    <property type="term" value="F:magnesium ion binding"/>
    <property type="evidence" value="ECO:0007669"/>
    <property type="project" value="InterPro"/>
</dbReference>
<dbReference type="GO" id="GO:0006164">
    <property type="term" value="P:purine nucleotide biosynthetic process"/>
    <property type="evidence" value="ECO:0007669"/>
    <property type="project" value="TreeGrafter"/>
</dbReference>
<name>A0A8J2WWS0_9STRA</name>
<dbReference type="GO" id="GO:0006015">
    <property type="term" value="P:5-phosphoribose 1-diphosphate biosynthetic process"/>
    <property type="evidence" value="ECO:0007669"/>
    <property type="project" value="TreeGrafter"/>
</dbReference>
<keyword evidence="2" id="KW-0545">Nucleotide biosynthesis</keyword>
<accession>A0A8J2WWS0</accession>
<dbReference type="CDD" id="cd06223">
    <property type="entry name" value="PRTases_typeI"/>
    <property type="match status" value="1"/>
</dbReference>
<dbReference type="AlphaFoldDB" id="A0A8J2WWS0"/>
<proteinExistence type="inferred from homology"/>
<dbReference type="InterPro" id="IPR029057">
    <property type="entry name" value="PRTase-like"/>
</dbReference>
<dbReference type="Gene3D" id="3.40.50.2020">
    <property type="match status" value="2"/>
</dbReference>
<evidence type="ECO:0000313" key="6">
    <source>
        <dbReference type="Proteomes" id="UP000789595"/>
    </source>
</evidence>
<evidence type="ECO:0000256" key="2">
    <source>
        <dbReference type="RuleBase" id="RU004324"/>
    </source>
</evidence>
<dbReference type="GO" id="GO:0002189">
    <property type="term" value="C:ribose phosphate diphosphokinase complex"/>
    <property type="evidence" value="ECO:0007669"/>
    <property type="project" value="TreeGrafter"/>
</dbReference>
<dbReference type="SUPFAM" id="SSF53271">
    <property type="entry name" value="PRTase-like"/>
    <property type="match status" value="2"/>
</dbReference>
<reference evidence="5" key="1">
    <citation type="submission" date="2021-11" db="EMBL/GenBank/DDBJ databases">
        <authorList>
            <consortium name="Genoscope - CEA"/>
            <person name="William W."/>
        </authorList>
    </citation>
    <scope>NUCLEOTIDE SEQUENCE</scope>
</reference>
<keyword evidence="3" id="KW-0732">Signal</keyword>
<dbReference type="PANTHER" id="PTHR10210">
    <property type="entry name" value="RIBOSE-PHOSPHATE DIPHOSPHOKINASE FAMILY MEMBER"/>
    <property type="match status" value="1"/>
</dbReference>
<feature type="domain" description="Phosphoribosyltransferase" evidence="4">
    <location>
        <begin position="246"/>
        <end position="289"/>
    </location>
</feature>
<comment type="similarity">
    <text evidence="1 2">Belongs to the ribose-phosphate pyrophosphokinase family.</text>
</comment>
<protein>
    <recommendedName>
        <fullName evidence="4">Phosphoribosyltransferase domain-containing protein</fullName>
    </recommendedName>
</protein>
<dbReference type="Proteomes" id="UP000789595">
    <property type="component" value="Unassembled WGS sequence"/>
</dbReference>
<keyword evidence="6" id="KW-1185">Reference proteome</keyword>
<feature type="signal peptide" evidence="3">
    <location>
        <begin position="1"/>
        <end position="15"/>
    </location>
</feature>
<dbReference type="NCBIfam" id="TIGR01251">
    <property type="entry name" value="ribP_PPkin"/>
    <property type="match status" value="1"/>
</dbReference>
<dbReference type="EMBL" id="CAKKNE010000003">
    <property type="protein sequence ID" value="CAH0371587.1"/>
    <property type="molecule type" value="Genomic_DNA"/>
</dbReference>
<sequence>MVRRLLLLLAGTADALRRPAPRRATLVTRQAHEPKQYQIIAGPACEAMAQRIQASEPARFTYHETSWDKFPDGTDRIVVGGFQPKNEIAGEHVLMLASFHDNDVTLSQFQVMVMLLMSFVESLTIVLPFYPTGTMERVVTEGEVATAATYAHLFSSLPSCGRPTRLIVYDLHTLQNRFYLHGNTVASLHTTVPCLIPRLEAAGIDAVAFPDDGAAKRFKHMFDSDVYEIIVCGKVRDGDNRVVTVQDGDVNDKKVVIVDDLVQTGGTLYECGAKLLDLGAASVSAFVAHGVFPREAWKRFARGGDRDVFDTFYVTNSIPTTTDKLPSNDVFEVIDLTERVIDDLDNY</sequence>
<gene>
    <name evidence="5" type="ORF">PECAL_3P15360</name>
</gene>
<dbReference type="PANTHER" id="PTHR10210:SF45">
    <property type="entry name" value="RIBOSE-PHOSPHATE PYROPHOSPHOKINASE 3, CHLOROPLASTIC"/>
    <property type="match status" value="1"/>
</dbReference>
<dbReference type="OrthoDB" id="10263753at2759"/>
<evidence type="ECO:0000313" key="5">
    <source>
        <dbReference type="EMBL" id="CAH0371587.1"/>
    </source>
</evidence>
<evidence type="ECO:0000256" key="3">
    <source>
        <dbReference type="SAM" id="SignalP"/>
    </source>
</evidence>
<evidence type="ECO:0000256" key="1">
    <source>
        <dbReference type="ARBA" id="ARBA00006478"/>
    </source>
</evidence>
<organism evidence="5 6">
    <name type="scientific">Pelagomonas calceolata</name>
    <dbReference type="NCBI Taxonomy" id="35677"/>
    <lineage>
        <taxon>Eukaryota</taxon>
        <taxon>Sar</taxon>
        <taxon>Stramenopiles</taxon>
        <taxon>Ochrophyta</taxon>
        <taxon>Pelagophyceae</taxon>
        <taxon>Pelagomonadales</taxon>
        <taxon>Pelagomonadaceae</taxon>
        <taxon>Pelagomonas</taxon>
    </lineage>
</organism>